<evidence type="ECO:0000256" key="5">
    <source>
        <dbReference type="SAM" id="Phobius"/>
    </source>
</evidence>
<reference evidence="7" key="1">
    <citation type="submission" date="2019-10" db="EMBL/GenBank/DDBJ databases">
        <authorList>
            <person name="Zhang R."/>
            <person name="Pan Y."/>
            <person name="Wang J."/>
            <person name="Ma R."/>
            <person name="Yu S."/>
        </authorList>
    </citation>
    <scope>NUCLEOTIDE SEQUENCE</scope>
    <source>
        <strain evidence="7">LA-IB0</strain>
        <tissue evidence="7">Leaf</tissue>
    </source>
</reference>
<name>A0AAV6WMC4_9LAMI</name>
<dbReference type="PANTHER" id="PTHR31234">
    <property type="entry name" value="LATE EMBRYOGENESIS ABUNDANT (LEA) HYDROXYPROLINE-RICH GLYCOPROTEIN FAMILY"/>
    <property type="match status" value="1"/>
</dbReference>
<keyword evidence="8" id="KW-1185">Reference proteome</keyword>
<dbReference type="InterPro" id="IPR044839">
    <property type="entry name" value="NDR1-like"/>
</dbReference>
<dbReference type="PANTHER" id="PTHR31234:SF39">
    <property type="entry name" value="HARPIN-INDUCED PROTEIN 1 CONTAINING PROTEIN, EXPRESSED"/>
    <property type="match status" value="1"/>
</dbReference>
<keyword evidence="2 5" id="KW-0812">Transmembrane</keyword>
<protein>
    <recommendedName>
        <fullName evidence="6">Late embryogenesis abundant protein LEA-2 subgroup domain-containing protein</fullName>
    </recommendedName>
</protein>
<dbReference type="InterPro" id="IPR004864">
    <property type="entry name" value="LEA_2"/>
</dbReference>
<dbReference type="Pfam" id="PF03168">
    <property type="entry name" value="LEA_2"/>
    <property type="match status" value="1"/>
</dbReference>
<feature type="transmembrane region" description="Helical" evidence="5">
    <location>
        <begin position="14"/>
        <end position="38"/>
    </location>
</feature>
<sequence length="196" mass="22303">MAPPAQQPPPRSPLLKWICIALLSLIVIIGLVILIIYLSVHPKKLKYSIEQGSITGYNLTHNRLNANFYFVLRADNLNKRMSLYYDRIDVTVSYEDQKVSVNNVHPFYQRRRNVTNVDLYLVAKDAVVNAAAIGDLKRDKAAGNVDLDLKIRAKIRFKVGVFKIHRKLQVDCGTMTVPLYTSKGFKRVLCDTDIDN</sequence>
<evidence type="ECO:0000256" key="2">
    <source>
        <dbReference type="ARBA" id="ARBA00022692"/>
    </source>
</evidence>
<keyword evidence="4 5" id="KW-0472">Membrane</keyword>
<dbReference type="Proteomes" id="UP000826271">
    <property type="component" value="Unassembled WGS sequence"/>
</dbReference>
<dbReference type="GO" id="GO:0098542">
    <property type="term" value="P:defense response to other organism"/>
    <property type="evidence" value="ECO:0007669"/>
    <property type="project" value="InterPro"/>
</dbReference>
<gene>
    <name evidence="7" type="ORF">BUALT_Bualt13G0067500</name>
</gene>
<comment type="caution">
    <text evidence="7">The sequence shown here is derived from an EMBL/GenBank/DDBJ whole genome shotgun (WGS) entry which is preliminary data.</text>
</comment>
<dbReference type="GO" id="GO:0005886">
    <property type="term" value="C:plasma membrane"/>
    <property type="evidence" value="ECO:0007669"/>
    <property type="project" value="TreeGrafter"/>
</dbReference>
<feature type="domain" description="Late embryogenesis abundant protein LEA-2 subgroup" evidence="6">
    <location>
        <begin position="72"/>
        <end position="172"/>
    </location>
</feature>
<dbReference type="EMBL" id="WHWC01000013">
    <property type="protein sequence ID" value="KAG8371244.1"/>
    <property type="molecule type" value="Genomic_DNA"/>
</dbReference>
<dbReference type="AlphaFoldDB" id="A0AAV6WMC4"/>
<accession>A0AAV6WMC4</accession>
<evidence type="ECO:0000256" key="3">
    <source>
        <dbReference type="ARBA" id="ARBA00022989"/>
    </source>
</evidence>
<proteinExistence type="predicted"/>
<evidence type="ECO:0000313" key="7">
    <source>
        <dbReference type="EMBL" id="KAG8371244.1"/>
    </source>
</evidence>
<evidence type="ECO:0000256" key="1">
    <source>
        <dbReference type="ARBA" id="ARBA00004167"/>
    </source>
</evidence>
<evidence type="ECO:0000313" key="8">
    <source>
        <dbReference type="Proteomes" id="UP000826271"/>
    </source>
</evidence>
<comment type="subcellular location">
    <subcellularLocation>
        <location evidence="1">Membrane</location>
        <topology evidence="1">Single-pass membrane protein</topology>
    </subcellularLocation>
</comment>
<organism evidence="7 8">
    <name type="scientific">Buddleja alternifolia</name>
    <dbReference type="NCBI Taxonomy" id="168488"/>
    <lineage>
        <taxon>Eukaryota</taxon>
        <taxon>Viridiplantae</taxon>
        <taxon>Streptophyta</taxon>
        <taxon>Embryophyta</taxon>
        <taxon>Tracheophyta</taxon>
        <taxon>Spermatophyta</taxon>
        <taxon>Magnoliopsida</taxon>
        <taxon>eudicotyledons</taxon>
        <taxon>Gunneridae</taxon>
        <taxon>Pentapetalae</taxon>
        <taxon>asterids</taxon>
        <taxon>lamiids</taxon>
        <taxon>Lamiales</taxon>
        <taxon>Scrophulariaceae</taxon>
        <taxon>Buddlejeae</taxon>
        <taxon>Buddleja</taxon>
    </lineage>
</organism>
<evidence type="ECO:0000256" key="4">
    <source>
        <dbReference type="ARBA" id="ARBA00023136"/>
    </source>
</evidence>
<evidence type="ECO:0000259" key="6">
    <source>
        <dbReference type="Pfam" id="PF03168"/>
    </source>
</evidence>
<keyword evidence="3 5" id="KW-1133">Transmembrane helix</keyword>